<keyword evidence="11 19" id="KW-0239">DNA-directed DNA polymerase</keyword>
<dbReference type="InterPro" id="IPR012337">
    <property type="entry name" value="RNaseH-like_sf"/>
</dbReference>
<comment type="subcellular location">
    <subcellularLocation>
        <location evidence="2 19">Nucleus</location>
    </subcellularLocation>
</comment>
<dbReference type="InterPro" id="IPR006172">
    <property type="entry name" value="DNA-dir_DNA_pol_B"/>
</dbReference>
<dbReference type="InterPro" id="IPR023211">
    <property type="entry name" value="DNA_pol_palm_dom_sf"/>
</dbReference>
<evidence type="ECO:0000256" key="5">
    <source>
        <dbReference type="ARBA" id="ARBA00022679"/>
    </source>
</evidence>
<evidence type="ECO:0000256" key="8">
    <source>
        <dbReference type="ARBA" id="ARBA00022723"/>
    </source>
</evidence>
<evidence type="ECO:0000256" key="13">
    <source>
        <dbReference type="ARBA" id="ARBA00023014"/>
    </source>
</evidence>
<dbReference type="Pfam" id="PF23250">
    <property type="entry name" value="zf_DPOE_2"/>
    <property type="match status" value="1"/>
</dbReference>
<dbReference type="InterPro" id="IPR055191">
    <property type="entry name" value="POL2_thumb"/>
</dbReference>
<dbReference type="InterPro" id="IPR006133">
    <property type="entry name" value="DNA-dir_DNA_pol_B_exonuc"/>
</dbReference>
<dbReference type="GO" id="GO:0000278">
    <property type="term" value="P:mitotic cell cycle"/>
    <property type="evidence" value="ECO:0007669"/>
    <property type="project" value="TreeGrafter"/>
</dbReference>
<evidence type="ECO:0000256" key="2">
    <source>
        <dbReference type="ARBA" id="ARBA00004123"/>
    </source>
</evidence>
<evidence type="ECO:0000256" key="10">
    <source>
        <dbReference type="ARBA" id="ARBA00022833"/>
    </source>
</evidence>
<dbReference type="GO" id="GO:0051539">
    <property type="term" value="F:4 iron, 4 sulfur cluster binding"/>
    <property type="evidence" value="ECO:0007669"/>
    <property type="project" value="UniProtKB-KW"/>
</dbReference>
<evidence type="ECO:0000256" key="1">
    <source>
        <dbReference type="ARBA" id="ARBA00001966"/>
    </source>
</evidence>
<evidence type="ECO:0000256" key="7">
    <source>
        <dbReference type="ARBA" id="ARBA00022705"/>
    </source>
</evidence>
<evidence type="ECO:0000256" key="17">
    <source>
        <dbReference type="ARBA" id="ARBA00057054"/>
    </source>
</evidence>
<evidence type="ECO:0000256" key="4">
    <source>
        <dbReference type="ARBA" id="ARBA00022485"/>
    </source>
</evidence>
<sequence>MGRGRGFGLSSNQGKRGSGSRFNYRGNSSWRGGRGRGRGRGRGGASLPSDSPTPVREDDGTLLAERFEKVTLSDEIDEKMGFPRVQEGGKREGWLVNMRPTLVKDPEWASGKAAVDFYFIQDDGGMFKCTFLYEPYFCIACKPGTETAVEEWLRKKYEGLISRIVRDWKEDLKLPNHLMGHRRLYLQLCFRNVGDLLAVRRDIVPLAQTNGAKRDAVDAYAEVVSATTGAASMDVDFEGELEGSSLKNSGREKDPRECIIDVREYDVPYYLRVAIDVEIRVGLWYTVTFNEGQPSFSQMVERVKRADPVVMAYDIETTKAPLKFPDQAIDQVMMISYMIDGQGYLITNREIVSEDIDDFEYTPKEGYEGPFTVFNERNEAETIRRFFSHIQEVKPTVMATFNGDFFDFPFLDARAQVNGIDMYLETGFAKDQEDEYKSNNCAHMDCFRWVKRDSYLPQGSQGLKAVTTAKLGYNPIELDPELMTPYAMEQPQILAQYSVSDAVATYYLYMKYVHPFIFSLCNIIPLNPDEVLRKGSGTLCETLLMVEAFRGHIIMPNRHEESHGNMHEGHLLASETYVGGHVEALEAGVFRSDIDTDFKIVPAAVQKLIDELDAALTFCIVEESKANLEDVTNYDQIKQEIQTALEVMRDNPRRTDKPLIYHLDVAAMYPNIMLSNRLQPDSMVDESVCAVCDHNRPGKTCDRRLKWAWRGEFFPAHRDEFNMIKHALNQEDFPPKRPGGPKRKFVDLAPSEQTALLHKRLGDYSRKVYAKTRETKVEHREAIVCQKENPFYVDTVRRFRDRRYEYKGLLKKAKGALDSVLDEGRSLAEVDEAKKMIVLYDSLQLAHKCILNSFYGYVMRKGARWHSMEMAGITCLTGSTIIQMARALVEQIGRPLELDTDGIWCMLPGVFPENFKFKLANGKAIGFSYPCTMLNHLVYAQFTNHQYHDFDPETGEYKVHSENSIFFELDGPYKAMILPSSKEEDKLLKKRYAVFNDDGSLAELKGFEVKRRGELQLIKIFQSQLFEKFLLGSTTQECYAFVAQIANQWLDVLDSRAKDLTDEELVELIAENRSMSRTLAEYAGQKSTSISTARRLAEFLGDQMVKDKGLACKFIISAKPLGAPVTERAVPVAIFSAEESVKRVYLRKWLKDNGLINFDLRSILDWEYYIERLGSVIQKLITIPAAMQKVANPVPRIAHPDWLHRRIVKLTEKFKQNKMTDFFGKKESKEDQETQPMDIEDAGGSEGAKTGIQKFAVIRKKIRERTPEVKEPEEIPIPNPNLHYRDWIKAMRPRWRKRRELRNGDGESASVVIPSMFNGAKVRTRNRWDVVQIRPTSTPGRFILWLSVGSELVAAPIRIPRQFYIHMKTPRENLFWPGYYHYEKVTRNLPHELPCDNLYKITVREETYHDIREHFIDLTNDPNVDGVYEQQVPLALRAIIKLGKTCSAEDASLTLNRAQTVGFDLEQLDKAGTSRQPCVRSETGKYIFLYHACSANAPLHVFTLFLPNGSAKLHIVDPATRRQAIPRLQEQYSSQLRQFREQYDAPKSYNYVETLDISTTYHSNDVTALKAISRELGLLEDKSFTVVISSSKDDAYFEQQLPKLAKFPTLSMPKAKAPHTLDVFPWQTHVAAKLMTRYLTMGSWIDRLVTLADYYDIPMGHIEGDQPLHCIDVNFARKLIQQDIVLWWSSGERPDLGGIENDTHLSEDFPETEFSSPGVYSNVCLEITLRNLAVNSVLQSQLVNELEGSGGSTAFDSISHTLNEYSKADGQRELTLAESQISSQTFGIIRSLVKAWLLDKVRNDYESPAALAVDHFWRWVSSTTSGLYDPTIHRFIHGLMRKTFIQLIAEFKRLGSTVVYADFSSILLATSKPPGTAYAYATYIATAATSNELFQHIYLNTEKFYDFLIFMDRANMSAIHCEDPLATEPSNHISLEMRWNIQQFLPPAIHDDFAQIVQFYLIQLFKIKQKSNAIARKPLRILENGAPDNTQRDAAKSSESESIVEFIAHKLTSKMLKTVGSMQERYRESMMDEEVAKSFEFPTLPGGYLHFDNPTLEFIKSVCEIFSLAKAYDVEIRLMKRNLLELVGVREFAMEAAFKNPCEPLKLSNVPCSHCDVLRDFDFCRDPDLAASGQSATPKWYCSSCNGEYDRVAIEFMLIGVVQAIEASFAQQDLRCPKCKQIRSDNLSRHCQCSGSYLYTSNKVDARRKLRTMVNIAIFYNLPRLKESSQMLLANW</sequence>
<dbReference type="GO" id="GO:0045004">
    <property type="term" value="P:DNA replication proofreading"/>
    <property type="evidence" value="ECO:0007669"/>
    <property type="project" value="TreeGrafter"/>
</dbReference>
<dbReference type="InterPro" id="IPR042087">
    <property type="entry name" value="DNA_pol_B_thumb"/>
</dbReference>
<evidence type="ECO:0000256" key="18">
    <source>
        <dbReference type="ARBA" id="ARBA00065544"/>
    </source>
</evidence>
<dbReference type="Gene3D" id="3.30.342.10">
    <property type="entry name" value="DNA Polymerase, chain B, domain 1"/>
    <property type="match status" value="1"/>
</dbReference>
<keyword evidence="10 19" id="KW-0862">Zinc</keyword>
<dbReference type="InterPro" id="IPR036397">
    <property type="entry name" value="RNaseH_sf"/>
</dbReference>
<comment type="function">
    <text evidence="17 19">DNA polymerase II participates in chromosomal DNA replication.</text>
</comment>
<comment type="catalytic activity">
    <reaction evidence="16 19">
        <text>DNA(n) + a 2'-deoxyribonucleoside 5'-triphosphate = DNA(n+1) + diphosphate</text>
        <dbReference type="Rhea" id="RHEA:22508"/>
        <dbReference type="Rhea" id="RHEA-COMP:17339"/>
        <dbReference type="Rhea" id="RHEA-COMP:17340"/>
        <dbReference type="ChEBI" id="CHEBI:33019"/>
        <dbReference type="ChEBI" id="CHEBI:61560"/>
        <dbReference type="ChEBI" id="CHEBI:173112"/>
        <dbReference type="EC" id="2.7.7.7"/>
    </reaction>
</comment>
<comment type="cofactor">
    <cofactor evidence="1 19">
        <name>[4Fe-4S] cluster</name>
        <dbReference type="ChEBI" id="CHEBI:49883"/>
    </cofactor>
</comment>
<organism evidence="22 23">
    <name type="scientific">Agaricus bisporus var. burnettii</name>
    <dbReference type="NCBI Taxonomy" id="192524"/>
    <lineage>
        <taxon>Eukaryota</taxon>
        <taxon>Fungi</taxon>
        <taxon>Dikarya</taxon>
        <taxon>Basidiomycota</taxon>
        <taxon>Agaricomycotina</taxon>
        <taxon>Agaricomycetes</taxon>
        <taxon>Agaricomycetidae</taxon>
        <taxon>Agaricales</taxon>
        <taxon>Agaricineae</taxon>
        <taxon>Agaricaceae</taxon>
        <taxon>Agaricus</taxon>
    </lineage>
</organism>
<keyword evidence="5 19" id="KW-0808">Transferase</keyword>
<keyword evidence="7 19" id="KW-0235">DNA replication</keyword>
<dbReference type="FunFam" id="1.10.132.60:FF:000002">
    <property type="entry name" value="DNA polymerase epsilon catalytic subunit"/>
    <property type="match status" value="1"/>
</dbReference>
<dbReference type="InterPro" id="IPR029703">
    <property type="entry name" value="POL2"/>
</dbReference>
<keyword evidence="8 19" id="KW-0479">Metal-binding</keyword>
<keyword evidence="9 19" id="KW-0863">Zinc-finger</keyword>
<dbReference type="GO" id="GO:0008310">
    <property type="term" value="F:single-stranded DNA 3'-5' DNA exonuclease activity"/>
    <property type="evidence" value="ECO:0007669"/>
    <property type="project" value="TreeGrafter"/>
</dbReference>
<dbReference type="SUPFAM" id="SSF56672">
    <property type="entry name" value="DNA/RNA polymerases"/>
    <property type="match status" value="1"/>
</dbReference>
<dbReference type="SMART" id="SM00486">
    <property type="entry name" value="POLBc"/>
    <property type="match status" value="1"/>
</dbReference>
<feature type="region of interest" description="Disordered" evidence="20">
    <location>
        <begin position="1"/>
        <end position="60"/>
    </location>
</feature>
<dbReference type="EMBL" id="JABXXO010000015">
    <property type="protein sequence ID" value="KAF7760275.1"/>
    <property type="molecule type" value="Genomic_DNA"/>
</dbReference>
<feature type="domain" description="DNA polymerase epsilon catalytic subunit A C-terminal" evidence="21">
    <location>
        <begin position="1527"/>
        <end position="1919"/>
    </location>
</feature>
<dbReference type="PANTHER" id="PTHR10670:SF0">
    <property type="entry name" value="DNA POLYMERASE EPSILON CATALYTIC SUBUNIT A"/>
    <property type="match status" value="1"/>
</dbReference>
<dbReference type="GO" id="GO:0003677">
    <property type="term" value="F:DNA binding"/>
    <property type="evidence" value="ECO:0007669"/>
    <property type="project" value="UniProtKB-KW"/>
</dbReference>
<evidence type="ECO:0000256" key="3">
    <source>
        <dbReference type="ARBA" id="ARBA00005755"/>
    </source>
</evidence>
<evidence type="ECO:0000313" key="22">
    <source>
        <dbReference type="EMBL" id="KAF7760275.1"/>
    </source>
</evidence>
<evidence type="ECO:0000313" key="23">
    <source>
        <dbReference type="Proteomes" id="UP000629468"/>
    </source>
</evidence>
<dbReference type="Proteomes" id="UP000629468">
    <property type="component" value="Unassembled WGS sequence"/>
</dbReference>
<dbReference type="CDD" id="cd05535">
    <property type="entry name" value="POLBc_epsilon"/>
    <property type="match status" value="1"/>
</dbReference>
<dbReference type="GO" id="GO:0008622">
    <property type="term" value="C:epsilon DNA polymerase complex"/>
    <property type="evidence" value="ECO:0007669"/>
    <property type="project" value="InterPro"/>
</dbReference>
<dbReference type="SMART" id="SM01159">
    <property type="entry name" value="DUF1744"/>
    <property type="match status" value="1"/>
</dbReference>
<proteinExistence type="inferred from homology"/>
<evidence type="ECO:0000256" key="11">
    <source>
        <dbReference type="ARBA" id="ARBA00022932"/>
    </source>
</evidence>
<keyword evidence="6 19" id="KW-0548">Nucleotidyltransferase</keyword>
<gene>
    <name evidence="22" type="ORF">Agabi119p4_10951</name>
</gene>
<keyword evidence="15 19" id="KW-0539">Nucleus</keyword>
<evidence type="ECO:0000256" key="14">
    <source>
        <dbReference type="ARBA" id="ARBA00023125"/>
    </source>
</evidence>
<evidence type="ECO:0000256" key="16">
    <source>
        <dbReference type="ARBA" id="ARBA00049244"/>
    </source>
</evidence>
<keyword evidence="13 19" id="KW-0411">Iron-sulfur</keyword>
<dbReference type="GO" id="GO:0006287">
    <property type="term" value="P:base-excision repair, gap-filling"/>
    <property type="evidence" value="ECO:0007669"/>
    <property type="project" value="TreeGrafter"/>
</dbReference>
<evidence type="ECO:0000256" key="12">
    <source>
        <dbReference type="ARBA" id="ARBA00023004"/>
    </source>
</evidence>
<evidence type="ECO:0000256" key="20">
    <source>
        <dbReference type="SAM" id="MobiDB-lite"/>
    </source>
</evidence>
<dbReference type="Pfam" id="PF22912">
    <property type="entry name" value="zf-DPOE"/>
    <property type="match status" value="1"/>
</dbReference>
<dbReference type="Gene3D" id="3.30.420.10">
    <property type="entry name" value="Ribonuclease H-like superfamily/Ribonuclease H"/>
    <property type="match status" value="1"/>
</dbReference>
<keyword evidence="14 19" id="KW-0238">DNA-binding</keyword>
<dbReference type="GO" id="GO:0006272">
    <property type="term" value="P:leading strand elongation"/>
    <property type="evidence" value="ECO:0007669"/>
    <property type="project" value="TreeGrafter"/>
</dbReference>
<dbReference type="InterPro" id="IPR013697">
    <property type="entry name" value="DNA_pol_e_suA_C"/>
</dbReference>
<reference evidence="22 23" key="1">
    <citation type="journal article" name="Sci. Rep.">
        <title>Telomere-to-telomere assembled and centromere annotated genomes of the two main subspecies of the button mushroom Agaricus bisporus reveal especially polymorphic chromosome ends.</title>
        <authorList>
            <person name="Sonnenberg A.S.M."/>
            <person name="Sedaghat-Telgerd N."/>
            <person name="Lavrijssen B."/>
            <person name="Ohm R.A."/>
            <person name="Hendrickx P.M."/>
            <person name="Scholtmeijer K."/>
            <person name="Baars J.J.P."/>
            <person name="van Peer A."/>
        </authorList>
    </citation>
    <scope>NUCLEOTIDE SEQUENCE [LARGE SCALE GENOMIC DNA]</scope>
    <source>
        <strain evidence="22 23">H119_p4</strain>
    </source>
</reference>
<dbReference type="CDD" id="cd05779">
    <property type="entry name" value="DNA_polB_epsilon_exo"/>
    <property type="match status" value="1"/>
</dbReference>
<evidence type="ECO:0000256" key="6">
    <source>
        <dbReference type="ARBA" id="ARBA00022695"/>
    </source>
</evidence>
<comment type="caution">
    <text evidence="22">The sequence shown here is derived from an EMBL/GenBank/DDBJ whole genome shotgun (WGS) entry which is preliminary data.</text>
</comment>
<dbReference type="SUPFAM" id="SSF53098">
    <property type="entry name" value="Ribonuclease H-like"/>
    <property type="match status" value="1"/>
</dbReference>
<name>A0A8H7C1J5_AGABI</name>
<dbReference type="FunFam" id="3.30.420.10:FF:000010">
    <property type="entry name" value="DNA polymerase epsilon catalytic subunit"/>
    <property type="match status" value="1"/>
</dbReference>
<comment type="similarity">
    <text evidence="3 19">Belongs to the DNA polymerase type-B family.</text>
</comment>
<dbReference type="PANTHER" id="PTHR10670">
    <property type="entry name" value="DNA POLYMERASE EPSILON CATALYTIC SUBUNIT A"/>
    <property type="match status" value="1"/>
</dbReference>
<evidence type="ECO:0000256" key="19">
    <source>
        <dbReference type="RuleBase" id="RU365029"/>
    </source>
</evidence>
<dbReference type="Pfam" id="PF03104">
    <property type="entry name" value="DNA_pol_B_exo1"/>
    <property type="match status" value="1"/>
</dbReference>
<dbReference type="GO" id="GO:0006297">
    <property type="term" value="P:nucleotide-excision repair, DNA gap filling"/>
    <property type="evidence" value="ECO:0007669"/>
    <property type="project" value="TreeGrafter"/>
</dbReference>
<evidence type="ECO:0000256" key="9">
    <source>
        <dbReference type="ARBA" id="ARBA00022771"/>
    </source>
</evidence>
<dbReference type="Gene3D" id="1.10.132.60">
    <property type="entry name" value="DNA polymerase family B, C-terminal domain"/>
    <property type="match status" value="1"/>
</dbReference>
<feature type="region of interest" description="Disordered" evidence="20">
    <location>
        <begin position="1225"/>
        <end position="1247"/>
    </location>
</feature>
<dbReference type="FunFam" id="3.90.1600.10:FF:000006">
    <property type="entry name" value="DNA polymerase epsilon catalytic subunit"/>
    <property type="match status" value="1"/>
</dbReference>
<evidence type="ECO:0000256" key="15">
    <source>
        <dbReference type="ARBA" id="ARBA00023242"/>
    </source>
</evidence>
<dbReference type="GO" id="GO:0008270">
    <property type="term" value="F:zinc ion binding"/>
    <property type="evidence" value="ECO:0007669"/>
    <property type="project" value="UniProtKB-KW"/>
</dbReference>
<keyword evidence="12 19" id="KW-0408">Iron</keyword>
<dbReference type="InterPro" id="IPR054475">
    <property type="entry name" value="Znf-DPOE"/>
</dbReference>
<dbReference type="Gene3D" id="3.90.1600.10">
    <property type="entry name" value="Palm domain of DNA polymerase"/>
    <property type="match status" value="1"/>
</dbReference>
<dbReference type="Pfam" id="PF08490">
    <property type="entry name" value="DUF1744"/>
    <property type="match status" value="1"/>
</dbReference>
<dbReference type="Pfam" id="PF22634">
    <property type="entry name" value="POL2_thumb"/>
    <property type="match status" value="1"/>
</dbReference>
<evidence type="ECO:0000259" key="21">
    <source>
        <dbReference type="SMART" id="SM01159"/>
    </source>
</evidence>
<comment type="subunit">
    <text evidence="18">Heterotetramer. Consists of 4 subunits: POL2, DPB2, DPB3 and DPB4.</text>
</comment>
<dbReference type="InterPro" id="IPR043502">
    <property type="entry name" value="DNA/RNA_pol_sf"/>
</dbReference>
<protein>
    <recommendedName>
        <fullName evidence="19">DNA polymerase epsilon catalytic subunit</fullName>
        <ecNumber evidence="19">2.7.7.7</ecNumber>
    </recommendedName>
</protein>
<dbReference type="GO" id="GO:0003887">
    <property type="term" value="F:DNA-directed DNA polymerase activity"/>
    <property type="evidence" value="ECO:0007669"/>
    <property type="project" value="UniProtKB-KW"/>
</dbReference>
<accession>A0A8H7C1J5</accession>
<dbReference type="EC" id="2.7.7.7" evidence="19"/>
<keyword evidence="4 19" id="KW-0004">4Fe-4S</keyword>
<dbReference type="GO" id="GO:0000166">
    <property type="term" value="F:nucleotide binding"/>
    <property type="evidence" value="ECO:0007669"/>
    <property type="project" value="InterPro"/>
</dbReference>